<evidence type="ECO:0000256" key="4">
    <source>
        <dbReference type="ARBA" id="ARBA00048391"/>
    </source>
</evidence>
<comment type="caution">
    <text evidence="8">The sequence shown here is derived from an EMBL/GenBank/DDBJ whole genome shotgun (WGS) entry which is preliminary data.</text>
</comment>
<evidence type="ECO:0000256" key="2">
    <source>
        <dbReference type="ARBA" id="ARBA00022679"/>
    </source>
</evidence>
<dbReference type="RefSeq" id="WP_184709882.1">
    <property type="nucleotide sequence ID" value="NZ_JACHBG010000022.1"/>
</dbReference>
<evidence type="ECO:0000313" key="9">
    <source>
        <dbReference type="Proteomes" id="UP000565576"/>
    </source>
</evidence>
<keyword evidence="3 5" id="KW-0949">S-adenosyl-L-methionine</keyword>
<evidence type="ECO:0000256" key="3">
    <source>
        <dbReference type="ARBA" id="ARBA00022691"/>
    </source>
</evidence>
<feature type="binding site" evidence="5">
    <location>
        <begin position="130"/>
        <end position="134"/>
    </location>
    <ligand>
        <name>S-adenosyl-L-methionine</name>
        <dbReference type="ChEBI" id="CHEBI:59789"/>
    </ligand>
</feature>
<sequence length="291" mass="31472">MSRGQGSTVAGLLQEVRARFAEADLDDPATEARILVGGLLHLSSTELVTCSSDAVQPAVVEQARTAIGRRLNHEPVHRILGEREFYGLPLRLSPATLEPRPDTEILVDTILPHVRRLESEVGNVHILDIGTGTGAICLALLHECPQATGVGSDISSEALETARGNAERNGLAARFTTVHGSWFEAIHERFHVIVSNPPYIASSVISTLAPEVKDFDPPAALDGGLDGLDAYRAIAKDAARFLHPNGMLGVEIGYDQRETVTSVFEGAGFLLLEAVRDYGQNDRVLVFEFRH</sequence>
<feature type="binding site" evidence="5">
    <location>
        <position position="153"/>
    </location>
    <ligand>
        <name>S-adenosyl-L-methionine</name>
        <dbReference type="ChEBI" id="CHEBI:59789"/>
    </ligand>
</feature>
<dbReference type="PANTHER" id="PTHR18895">
    <property type="entry name" value="HEMK METHYLTRANSFERASE"/>
    <property type="match status" value="1"/>
</dbReference>
<dbReference type="AlphaFoldDB" id="A0A7X0MGM8"/>
<evidence type="ECO:0000259" key="7">
    <source>
        <dbReference type="Pfam" id="PF17827"/>
    </source>
</evidence>
<dbReference type="Proteomes" id="UP000565576">
    <property type="component" value="Unassembled WGS sequence"/>
</dbReference>
<name>A0A7X0MGM8_9HYPH</name>
<keyword evidence="1 5" id="KW-0489">Methyltransferase</keyword>
<keyword evidence="2 5" id="KW-0808">Transferase</keyword>
<protein>
    <recommendedName>
        <fullName evidence="5">Release factor glutamine methyltransferase</fullName>
        <shortName evidence="5">RF MTase</shortName>
        <ecNumber evidence="5">2.1.1.297</ecNumber>
    </recommendedName>
    <alternativeName>
        <fullName evidence="5">N5-glutamine methyltransferase PrmC</fullName>
    </alternativeName>
    <alternativeName>
        <fullName evidence="5">Protein-(glutamine-N5) MTase PrmC</fullName>
    </alternativeName>
    <alternativeName>
        <fullName evidence="5">Protein-glutamine N-methyltransferase PrmC</fullName>
    </alternativeName>
</protein>
<dbReference type="GO" id="GO:0003676">
    <property type="term" value="F:nucleic acid binding"/>
    <property type="evidence" value="ECO:0007669"/>
    <property type="project" value="InterPro"/>
</dbReference>
<feature type="binding site" evidence="5">
    <location>
        <position position="196"/>
    </location>
    <ligand>
        <name>S-adenosyl-L-methionine</name>
        <dbReference type="ChEBI" id="CHEBI:59789"/>
    </ligand>
</feature>
<dbReference type="InterPro" id="IPR029063">
    <property type="entry name" value="SAM-dependent_MTases_sf"/>
</dbReference>
<dbReference type="InterPro" id="IPR050320">
    <property type="entry name" value="N5-glutamine_MTase"/>
</dbReference>
<dbReference type="InterPro" id="IPR019874">
    <property type="entry name" value="RF_methyltr_PrmC"/>
</dbReference>
<dbReference type="InterPro" id="IPR002052">
    <property type="entry name" value="DNA_methylase_N6_adenine_CS"/>
</dbReference>
<dbReference type="GO" id="GO:0102559">
    <property type="term" value="F:peptide chain release factor N(5)-glutamine methyltransferase activity"/>
    <property type="evidence" value="ECO:0007669"/>
    <property type="project" value="UniProtKB-EC"/>
</dbReference>
<dbReference type="InterPro" id="IPR007848">
    <property type="entry name" value="Small_mtfrase_dom"/>
</dbReference>
<dbReference type="NCBIfam" id="TIGR00536">
    <property type="entry name" value="hemK_fam"/>
    <property type="match status" value="1"/>
</dbReference>
<evidence type="ECO:0000313" key="8">
    <source>
        <dbReference type="EMBL" id="MBB6488365.1"/>
    </source>
</evidence>
<gene>
    <name evidence="5" type="primary">prmC</name>
    <name evidence="8" type="ORF">GGD46_005679</name>
</gene>
<dbReference type="PANTHER" id="PTHR18895:SF74">
    <property type="entry name" value="MTRF1L RELEASE FACTOR GLUTAMINE METHYLTRANSFERASE"/>
    <property type="match status" value="1"/>
</dbReference>
<dbReference type="EC" id="2.1.1.297" evidence="5"/>
<feature type="binding site" evidence="5">
    <location>
        <position position="182"/>
    </location>
    <ligand>
        <name>S-adenosyl-L-methionine</name>
        <dbReference type="ChEBI" id="CHEBI:59789"/>
    </ligand>
</feature>
<comment type="similarity">
    <text evidence="5">Belongs to the protein N5-glutamine methyltransferase family. PrmC subfamily.</text>
</comment>
<evidence type="ECO:0000259" key="6">
    <source>
        <dbReference type="Pfam" id="PF05175"/>
    </source>
</evidence>
<dbReference type="EMBL" id="JACHBG010000022">
    <property type="protein sequence ID" value="MBB6488365.1"/>
    <property type="molecule type" value="Genomic_DNA"/>
</dbReference>
<dbReference type="InterPro" id="IPR040758">
    <property type="entry name" value="PrmC_N"/>
</dbReference>
<evidence type="ECO:0000256" key="1">
    <source>
        <dbReference type="ARBA" id="ARBA00022603"/>
    </source>
</evidence>
<evidence type="ECO:0000256" key="5">
    <source>
        <dbReference type="HAMAP-Rule" id="MF_02126"/>
    </source>
</evidence>
<dbReference type="PROSITE" id="PS00092">
    <property type="entry name" value="N6_MTASE"/>
    <property type="match status" value="1"/>
</dbReference>
<dbReference type="HAMAP" id="MF_02126">
    <property type="entry name" value="RF_methyltr_PrmC"/>
    <property type="match status" value="1"/>
</dbReference>
<dbReference type="GO" id="GO:0032259">
    <property type="term" value="P:methylation"/>
    <property type="evidence" value="ECO:0007669"/>
    <property type="project" value="UniProtKB-KW"/>
</dbReference>
<proteinExistence type="inferred from homology"/>
<organism evidence="8 9">
    <name type="scientific">Rhizobium lusitanum</name>
    <dbReference type="NCBI Taxonomy" id="293958"/>
    <lineage>
        <taxon>Bacteria</taxon>
        <taxon>Pseudomonadati</taxon>
        <taxon>Pseudomonadota</taxon>
        <taxon>Alphaproteobacteria</taxon>
        <taxon>Hyphomicrobiales</taxon>
        <taxon>Rhizobiaceae</taxon>
        <taxon>Rhizobium/Agrobacterium group</taxon>
        <taxon>Rhizobium</taxon>
    </lineage>
</organism>
<comment type="catalytic activity">
    <reaction evidence="4 5">
        <text>L-glutaminyl-[peptide chain release factor] + S-adenosyl-L-methionine = N(5)-methyl-L-glutaminyl-[peptide chain release factor] + S-adenosyl-L-homocysteine + H(+)</text>
        <dbReference type="Rhea" id="RHEA:42896"/>
        <dbReference type="Rhea" id="RHEA-COMP:10271"/>
        <dbReference type="Rhea" id="RHEA-COMP:10272"/>
        <dbReference type="ChEBI" id="CHEBI:15378"/>
        <dbReference type="ChEBI" id="CHEBI:30011"/>
        <dbReference type="ChEBI" id="CHEBI:57856"/>
        <dbReference type="ChEBI" id="CHEBI:59789"/>
        <dbReference type="ChEBI" id="CHEBI:61891"/>
        <dbReference type="EC" id="2.1.1.297"/>
    </reaction>
</comment>
<dbReference type="CDD" id="cd02440">
    <property type="entry name" value="AdoMet_MTases"/>
    <property type="match status" value="1"/>
</dbReference>
<reference evidence="8 9" key="1">
    <citation type="submission" date="2020-08" db="EMBL/GenBank/DDBJ databases">
        <title>Genomic Encyclopedia of Type Strains, Phase IV (KMG-V): Genome sequencing to study the core and pangenomes of soil and plant-associated prokaryotes.</title>
        <authorList>
            <person name="Whitman W."/>
        </authorList>
    </citation>
    <scope>NUCLEOTIDE SEQUENCE [LARGE SCALE GENOMIC DNA]</scope>
    <source>
        <strain evidence="8 9">SEMIA 4060</strain>
    </source>
</reference>
<feature type="domain" description="Release factor glutamine methyltransferase N-terminal" evidence="7">
    <location>
        <begin position="12"/>
        <end position="81"/>
    </location>
</feature>
<dbReference type="Pfam" id="PF17827">
    <property type="entry name" value="PrmC_N"/>
    <property type="match status" value="1"/>
</dbReference>
<dbReference type="InterPro" id="IPR004556">
    <property type="entry name" value="HemK-like"/>
</dbReference>
<dbReference type="NCBIfam" id="TIGR03534">
    <property type="entry name" value="RF_mod_PrmC"/>
    <property type="match status" value="1"/>
</dbReference>
<dbReference type="Gene3D" id="1.10.8.10">
    <property type="entry name" value="DNA helicase RuvA subunit, C-terminal domain"/>
    <property type="match status" value="1"/>
</dbReference>
<comment type="function">
    <text evidence="5">Methylates the class 1 translation termination release factors RF1/PrfA and RF2/PrfB on the glutamine residue of the universally conserved GGQ motif.</text>
</comment>
<dbReference type="Gene3D" id="3.40.50.150">
    <property type="entry name" value="Vaccinia Virus protein VP39"/>
    <property type="match status" value="1"/>
</dbReference>
<dbReference type="Pfam" id="PF05175">
    <property type="entry name" value="MTS"/>
    <property type="match status" value="1"/>
</dbReference>
<dbReference type="SUPFAM" id="SSF53335">
    <property type="entry name" value="S-adenosyl-L-methionine-dependent methyltransferases"/>
    <property type="match status" value="1"/>
</dbReference>
<accession>A0A7X0MGM8</accession>
<feature type="binding site" evidence="5">
    <location>
        <begin position="196"/>
        <end position="199"/>
    </location>
    <ligand>
        <name>substrate</name>
    </ligand>
</feature>
<feature type="domain" description="Methyltransferase small" evidence="6">
    <location>
        <begin position="119"/>
        <end position="203"/>
    </location>
</feature>